<evidence type="ECO:0000313" key="5">
    <source>
        <dbReference type="Proteomes" id="UP000050497"/>
    </source>
</evidence>
<dbReference type="InterPro" id="IPR028087">
    <property type="entry name" value="Tad_N"/>
</dbReference>
<name>A0A0P7X9B7_9HYPH</name>
<accession>A0A0P7X9B7</accession>
<dbReference type="Proteomes" id="UP000050497">
    <property type="component" value="Unassembled WGS sequence"/>
</dbReference>
<dbReference type="STRING" id="1653334.GA0071312_3228"/>
<sequence>MHKADTNGMAALRSDGMVRGAQLQHFLSDVRGGMAMLFSLALIPLLGCIALAVDVSTWHSARTELQKIADGAAIVSARELRIGAARPEVLQEAARLYAQAVIEAGASFVENPEVSAEISAERDSVTIAVESTVSPIFSRLFNTGLSSVRVNATALLAGREPICMISTDSSTSHAMALFDYARLDAEDCGIYVNSRSSGALRLDGSVNLEASLICVHGSVSYDGGSTSPGPVIGCPRIGDPLTHRIPSSSCGSDDEEPYKVTGNQTLYPGQYCGGIEISSSAPITFQAGTYHIGGDGLEVEDGARMTAHNVTFVFHNGAGAEFGPDTTLSLSASREGRYAGILFIEAGSGDDATFRINSNNARTLLGTIYLPKSKLLIDADQPVAGDSAYTVVVAREIEIANRSRLVLNTDYAATDVPVPEGVGPHSEIMLSQ</sequence>
<feature type="domain" description="Putative Flp pilus-assembly TadG-like N-terminal" evidence="2">
    <location>
        <begin position="32"/>
        <end position="78"/>
    </location>
</feature>
<feature type="transmembrane region" description="Helical" evidence="1">
    <location>
        <begin position="33"/>
        <end position="53"/>
    </location>
</feature>
<evidence type="ECO:0000313" key="3">
    <source>
        <dbReference type="EMBL" id="KPQ11828.1"/>
    </source>
</evidence>
<evidence type="ECO:0000313" key="6">
    <source>
        <dbReference type="Proteomes" id="UP000182800"/>
    </source>
</evidence>
<keyword evidence="1" id="KW-0472">Membrane</keyword>
<dbReference type="RefSeq" id="WP_074445776.1">
    <property type="nucleotide sequence ID" value="NZ_FMBM01000002.1"/>
</dbReference>
<protein>
    <submittedName>
        <fullName evidence="4">Flp pilus-assembly TadE/G-like</fullName>
    </submittedName>
    <submittedName>
        <fullName evidence="3">Putative tad secretion system assembly protein</fullName>
    </submittedName>
</protein>
<keyword evidence="1" id="KW-0812">Transmembrane</keyword>
<evidence type="ECO:0000256" key="1">
    <source>
        <dbReference type="SAM" id="Phobius"/>
    </source>
</evidence>
<reference evidence="4 6" key="2">
    <citation type="submission" date="2016-08" db="EMBL/GenBank/DDBJ databases">
        <authorList>
            <person name="Varghese N."/>
            <person name="Submissions Spin"/>
        </authorList>
    </citation>
    <scope>NUCLEOTIDE SEQUENCE [LARGE SCALE GENOMIC DNA]</scope>
    <source>
        <strain evidence="4 6">HL-109</strain>
    </source>
</reference>
<keyword evidence="1" id="KW-1133">Transmembrane helix</keyword>
<dbReference type="Pfam" id="PF13400">
    <property type="entry name" value="Tad"/>
    <property type="match status" value="1"/>
</dbReference>
<evidence type="ECO:0000259" key="2">
    <source>
        <dbReference type="Pfam" id="PF13400"/>
    </source>
</evidence>
<keyword evidence="6" id="KW-1185">Reference proteome</keyword>
<reference evidence="3 5" key="1">
    <citation type="submission" date="2015-09" db="EMBL/GenBank/DDBJ databases">
        <title>Identification and resolution of microdiversity through metagenomic sequencing of parallel consortia.</title>
        <authorList>
            <person name="Nelson W.C."/>
            <person name="Romine M.F."/>
            <person name="Lindemann S.R."/>
        </authorList>
    </citation>
    <scope>NUCLEOTIDE SEQUENCE [LARGE SCALE GENOMIC DNA]</scope>
    <source>
        <strain evidence="3">HL-109</strain>
    </source>
</reference>
<dbReference type="EMBL" id="FMBM01000002">
    <property type="protein sequence ID" value="SCC82247.1"/>
    <property type="molecule type" value="Genomic_DNA"/>
</dbReference>
<dbReference type="EMBL" id="LJSX01000005">
    <property type="protein sequence ID" value="KPQ11828.1"/>
    <property type="molecule type" value="Genomic_DNA"/>
</dbReference>
<comment type="caution">
    <text evidence="3">The sequence shown here is derived from an EMBL/GenBank/DDBJ whole genome shotgun (WGS) entry which is preliminary data.</text>
</comment>
<proteinExistence type="predicted"/>
<evidence type="ECO:0000313" key="4">
    <source>
        <dbReference type="EMBL" id="SCC82247.1"/>
    </source>
</evidence>
<dbReference type="AlphaFoldDB" id="A0A0P7X9B7"/>
<gene>
    <name evidence="3" type="primary">G-2</name>
    <name evidence="3" type="synonym">tadE</name>
    <name evidence="4" type="ORF">GA0071312_3228</name>
    <name evidence="3" type="ORF">HLUCCO17_04945</name>
</gene>
<dbReference type="Proteomes" id="UP000182800">
    <property type="component" value="Unassembled WGS sequence"/>
</dbReference>
<organism evidence="3 5">
    <name type="scientific">Saliniramus fredricksonii</name>
    <dbReference type="NCBI Taxonomy" id="1653334"/>
    <lineage>
        <taxon>Bacteria</taxon>
        <taxon>Pseudomonadati</taxon>
        <taxon>Pseudomonadota</taxon>
        <taxon>Alphaproteobacteria</taxon>
        <taxon>Hyphomicrobiales</taxon>
        <taxon>Salinarimonadaceae</taxon>
        <taxon>Saliniramus</taxon>
    </lineage>
</organism>